<gene>
    <name evidence="1" type="ORF">FRF71_09650</name>
</gene>
<sequence>MTQITTDRPSTAYDRIPYLIAFDEVSAFKDTYGGALGKVVVEAHHLKPHTPSDSVVIFSHPIGGGAYLPLVGMLARMGVHTIYCNTRYRGNDTALIMERAVMDFAACIRDAKERLGYQKVYLGGWSGGGAQSLFYQAEAQDPRVTHTPAGDPYDLTAANFIPADGVLLLAAHLSRNLTLTEWLDASIEDESRPFDRNPAWNIFAPDGPKPPFSADFVAEYRARQIARNRRITAWVKEQLADLKARGLEHHERCFTVQGTMGDPRWVDPLVDPNEREPNHCMLGDPFVVNDGPVGLARFTTLRSWLSQWSYDDSQADGLKCAARIHCPMLVIENGADDACTPSHAARLMAAAKRCEIDHYVINGANHYYFGQPALAQQAAGLVRDWIAARD</sequence>
<accession>A0A5B8S595</accession>
<keyword evidence="2" id="KW-1185">Reference proteome</keyword>
<organism evidence="1 2">
    <name type="scientific">Novosphingobium ginsenosidimutans</name>
    <dbReference type="NCBI Taxonomy" id="1176536"/>
    <lineage>
        <taxon>Bacteria</taxon>
        <taxon>Pseudomonadati</taxon>
        <taxon>Pseudomonadota</taxon>
        <taxon>Alphaproteobacteria</taxon>
        <taxon>Sphingomonadales</taxon>
        <taxon>Sphingomonadaceae</taxon>
        <taxon>Novosphingobium</taxon>
    </lineage>
</organism>
<dbReference type="AlphaFoldDB" id="A0A5B8S595"/>
<dbReference type="RefSeq" id="WP_147090455.1">
    <property type="nucleotide sequence ID" value="NZ_BAABJD010000006.1"/>
</dbReference>
<name>A0A5B8S595_9SPHN</name>
<dbReference type="GO" id="GO:0016787">
    <property type="term" value="F:hydrolase activity"/>
    <property type="evidence" value="ECO:0007669"/>
    <property type="project" value="UniProtKB-KW"/>
</dbReference>
<reference evidence="1 2" key="1">
    <citation type="journal article" date="2013" name="J. Microbiol. Biotechnol.">
        <title>Novosphingobium ginsenosidimutans sp. nov., with the ability to convert ginsenoside.</title>
        <authorList>
            <person name="Kim J.K."/>
            <person name="He D."/>
            <person name="Liu Q.M."/>
            <person name="Park H.Y."/>
            <person name="Jung M.S."/>
            <person name="Yoon M.H."/>
            <person name="Kim S.C."/>
            <person name="Im W.T."/>
        </authorList>
    </citation>
    <scope>NUCLEOTIDE SEQUENCE [LARGE SCALE GENOMIC DNA]</scope>
    <source>
        <strain evidence="1 2">FW-6</strain>
    </source>
</reference>
<proteinExistence type="predicted"/>
<evidence type="ECO:0000313" key="2">
    <source>
        <dbReference type="Proteomes" id="UP000321172"/>
    </source>
</evidence>
<evidence type="ECO:0000313" key="1">
    <source>
        <dbReference type="EMBL" id="QEA16374.1"/>
    </source>
</evidence>
<keyword evidence="1" id="KW-0378">Hydrolase</keyword>
<protein>
    <submittedName>
        <fullName evidence="1">Alpha/beta hydrolase</fullName>
    </submittedName>
</protein>
<dbReference type="InterPro" id="IPR029058">
    <property type="entry name" value="AB_hydrolase_fold"/>
</dbReference>
<dbReference type="EMBL" id="CP042345">
    <property type="protein sequence ID" value="QEA16374.1"/>
    <property type="molecule type" value="Genomic_DNA"/>
</dbReference>
<dbReference type="KEGG" id="ngf:FRF71_09650"/>
<dbReference type="Proteomes" id="UP000321172">
    <property type="component" value="Chromosome"/>
</dbReference>
<dbReference type="OrthoDB" id="2062670at2"/>
<dbReference type="Gene3D" id="3.40.50.1820">
    <property type="entry name" value="alpha/beta hydrolase"/>
    <property type="match status" value="2"/>
</dbReference>
<dbReference type="SUPFAM" id="SSF53474">
    <property type="entry name" value="alpha/beta-Hydrolases"/>
    <property type="match status" value="1"/>
</dbReference>